<keyword evidence="3" id="KW-1185">Reference proteome</keyword>
<dbReference type="PROSITE" id="PS51257">
    <property type="entry name" value="PROKAR_LIPOPROTEIN"/>
    <property type="match status" value="1"/>
</dbReference>
<proteinExistence type="predicted"/>
<dbReference type="EMBL" id="RRZC01000006">
    <property type="protein sequence ID" value="MBE0403536.1"/>
    <property type="molecule type" value="Genomic_DNA"/>
</dbReference>
<evidence type="ECO:0000313" key="2">
    <source>
        <dbReference type="EMBL" id="MBE0403536.1"/>
    </source>
</evidence>
<evidence type="ECO:0000313" key="3">
    <source>
        <dbReference type="Proteomes" id="UP000754821"/>
    </source>
</evidence>
<comment type="caution">
    <text evidence="2">The sequence shown here is derived from an EMBL/GenBank/DDBJ whole genome shotgun (WGS) entry which is preliminary data.</text>
</comment>
<organism evidence="2 3">
    <name type="scientific">Halomonas citrativorans</name>
    <dbReference type="NCBI Taxonomy" id="2742612"/>
    <lineage>
        <taxon>Bacteria</taxon>
        <taxon>Pseudomonadati</taxon>
        <taxon>Pseudomonadota</taxon>
        <taxon>Gammaproteobacteria</taxon>
        <taxon>Oceanospirillales</taxon>
        <taxon>Halomonadaceae</taxon>
        <taxon>Halomonas</taxon>
    </lineage>
</organism>
<keyword evidence="2" id="KW-0966">Cell projection</keyword>
<evidence type="ECO:0000256" key="1">
    <source>
        <dbReference type="SAM" id="MobiDB-lite"/>
    </source>
</evidence>
<accession>A0ABR9FC15</accession>
<reference evidence="2 3" key="1">
    <citation type="submission" date="2020-07" db="EMBL/GenBank/DDBJ databases">
        <title>Halophilic bacteria isolated from french cheeses.</title>
        <authorList>
            <person name="Kothe C.I."/>
            <person name="Farah-Kraiem B."/>
            <person name="Renault P."/>
            <person name="Dridi B."/>
        </authorList>
    </citation>
    <scope>NUCLEOTIDE SEQUENCE [LARGE SCALE GENOMIC DNA]</scope>
    <source>
        <strain evidence="2 3">FME16</strain>
    </source>
</reference>
<dbReference type="Proteomes" id="UP000754821">
    <property type="component" value="Unassembled WGS sequence"/>
</dbReference>
<gene>
    <name evidence="2" type="ORF">EI163_08170</name>
</gene>
<dbReference type="RefSeq" id="WP_192527347.1">
    <property type="nucleotide sequence ID" value="NZ_RRZC01000006.1"/>
</dbReference>
<feature type="region of interest" description="Disordered" evidence="1">
    <location>
        <begin position="61"/>
        <end position="81"/>
    </location>
</feature>
<sequence>MITNRCSRFLAVFGLVLLSGCALNRSEIVLPLPEANSNQYASTEQTIVIGEVIDRRVFEESPINPSTPSLGKGGASKASDQTKARAIGRKKNKYGYAIGDVLLENGQTVDSVVRSNLALALNESGYSVLPQSAVAAANSPVIDVYIDEFWGWLTPGLETTLNTRISTTLELRSSETQESILVRTRQIRPFATNAAWIELFEKALNDYRNEVISIAPDLLEE</sequence>
<keyword evidence="2" id="KW-0282">Flagellum</keyword>
<name>A0ABR9FC15_9GAMM</name>
<keyword evidence="2" id="KW-0969">Cilium</keyword>
<protein>
    <submittedName>
        <fullName evidence="2">Flagellar biosynthesis protein</fullName>
    </submittedName>
</protein>